<protein>
    <recommendedName>
        <fullName evidence="7 8">UDP-N-acetylmuramoylalanine--D-glutamate ligase</fullName>
        <ecNumber evidence="7 8">6.3.2.9</ecNumber>
    </recommendedName>
    <alternativeName>
        <fullName evidence="7">D-glutamic acid-adding enzyme</fullName>
    </alternativeName>
    <alternativeName>
        <fullName evidence="7">UDP-N-acetylmuramoyl-L-alanyl-D-glutamate synthetase</fullName>
    </alternativeName>
</protein>
<dbReference type="EC" id="6.3.2.9" evidence="7 8"/>
<evidence type="ECO:0000259" key="9">
    <source>
        <dbReference type="Pfam" id="PF02875"/>
    </source>
</evidence>
<keyword evidence="12" id="KW-1185">Reference proteome</keyword>
<reference evidence="11 12" key="1">
    <citation type="submission" date="2023-07" db="EMBL/GenBank/DDBJ databases">
        <title>Sorghum-associated microbial communities from plants grown in Nebraska, USA.</title>
        <authorList>
            <person name="Schachtman D."/>
        </authorList>
    </citation>
    <scope>NUCLEOTIDE SEQUENCE [LARGE SCALE GENOMIC DNA]</scope>
    <source>
        <strain evidence="11 12">BE190</strain>
    </source>
</reference>
<feature type="domain" description="Mur ligase central" evidence="10">
    <location>
        <begin position="115"/>
        <end position="285"/>
    </location>
</feature>
<evidence type="ECO:0000256" key="6">
    <source>
        <dbReference type="ARBA" id="ARBA00022840"/>
    </source>
</evidence>
<evidence type="ECO:0000259" key="10">
    <source>
        <dbReference type="Pfam" id="PF08245"/>
    </source>
</evidence>
<feature type="binding site" evidence="7">
    <location>
        <begin position="117"/>
        <end position="123"/>
    </location>
    <ligand>
        <name>ATP</name>
        <dbReference type="ChEBI" id="CHEBI:30616"/>
    </ligand>
</feature>
<dbReference type="Proteomes" id="UP001253595">
    <property type="component" value="Unassembled WGS sequence"/>
</dbReference>
<comment type="function">
    <text evidence="7 8">Cell wall formation. Catalyzes the addition of glutamate to the nucleotide precursor UDP-N-acetylmuramoyl-L-alanine (UMA).</text>
</comment>
<comment type="caution">
    <text evidence="11">The sequence shown here is derived from an EMBL/GenBank/DDBJ whole genome shotgun (WGS) entry which is preliminary data.</text>
</comment>
<evidence type="ECO:0000256" key="8">
    <source>
        <dbReference type="RuleBase" id="RU003664"/>
    </source>
</evidence>
<keyword evidence="7 8" id="KW-0133">Cell shape</keyword>
<evidence type="ECO:0000256" key="2">
    <source>
        <dbReference type="ARBA" id="ARBA00004752"/>
    </source>
</evidence>
<comment type="catalytic activity">
    <reaction evidence="7 8">
        <text>UDP-N-acetyl-alpha-D-muramoyl-L-alanine + D-glutamate + ATP = UDP-N-acetyl-alpha-D-muramoyl-L-alanyl-D-glutamate + ADP + phosphate + H(+)</text>
        <dbReference type="Rhea" id="RHEA:16429"/>
        <dbReference type="ChEBI" id="CHEBI:15378"/>
        <dbReference type="ChEBI" id="CHEBI:29986"/>
        <dbReference type="ChEBI" id="CHEBI:30616"/>
        <dbReference type="ChEBI" id="CHEBI:43474"/>
        <dbReference type="ChEBI" id="CHEBI:83898"/>
        <dbReference type="ChEBI" id="CHEBI:83900"/>
        <dbReference type="ChEBI" id="CHEBI:456216"/>
        <dbReference type="EC" id="6.3.2.9"/>
    </reaction>
</comment>
<evidence type="ECO:0000313" key="12">
    <source>
        <dbReference type="Proteomes" id="UP001253595"/>
    </source>
</evidence>
<name>A0ABU1V2Q9_9GAMM</name>
<dbReference type="PANTHER" id="PTHR43692">
    <property type="entry name" value="UDP-N-ACETYLMURAMOYLALANINE--D-GLUTAMATE LIGASE"/>
    <property type="match status" value="1"/>
</dbReference>
<dbReference type="Pfam" id="PF02875">
    <property type="entry name" value="Mur_ligase_C"/>
    <property type="match status" value="1"/>
</dbReference>
<dbReference type="EMBL" id="JAVDVX010000007">
    <property type="protein sequence ID" value="MDR7091721.1"/>
    <property type="molecule type" value="Genomic_DNA"/>
</dbReference>
<keyword evidence="7 8" id="KW-0573">Peptidoglycan synthesis</keyword>
<dbReference type="InterPro" id="IPR004101">
    <property type="entry name" value="Mur_ligase_C"/>
</dbReference>
<dbReference type="SUPFAM" id="SSF53623">
    <property type="entry name" value="MurD-like peptide ligases, catalytic domain"/>
    <property type="match status" value="1"/>
</dbReference>
<dbReference type="HAMAP" id="MF_00639">
    <property type="entry name" value="MurD"/>
    <property type="match status" value="1"/>
</dbReference>
<organism evidence="11 12">
    <name type="scientific">Cellvibrio fibrivorans</name>
    <dbReference type="NCBI Taxonomy" id="126350"/>
    <lineage>
        <taxon>Bacteria</taxon>
        <taxon>Pseudomonadati</taxon>
        <taxon>Pseudomonadota</taxon>
        <taxon>Gammaproteobacteria</taxon>
        <taxon>Cellvibrionales</taxon>
        <taxon>Cellvibrionaceae</taxon>
        <taxon>Cellvibrio</taxon>
    </lineage>
</organism>
<evidence type="ECO:0000256" key="5">
    <source>
        <dbReference type="ARBA" id="ARBA00022741"/>
    </source>
</evidence>
<keyword evidence="7 8" id="KW-0961">Cell wall biogenesis/degradation</keyword>
<dbReference type="InterPro" id="IPR013221">
    <property type="entry name" value="Mur_ligase_cen"/>
</dbReference>
<dbReference type="NCBIfam" id="TIGR01087">
    <property type="entry name" value="murD"/>
    <property type="match status" value="1"/>
</dbReference>
<dbReference type="GO" id="GO:0008764">
    <property type="term" value="F:UDP-N-acetylmuramoylalanine-D-glutamate ligase activity"/>
    <property type="evidence" value="ECO:0007669"/>
    <property type="project" value="UniProtKB-EC"/>
</dbReference>
<dbReference type="InterPro" id="IPR036615">
    <property type="entry name" value="Mur_ligase_C_dom_sf"/>
</dbReference>
<comment type="pathway">
    <text evidence="2 7 8">Cell wall biogenesis; peptidoglycan biosynthesis.</text>
</comment>
<proteinExistence type="inferred from homology"/>
<keyword evidence="4 7" id="KW-0436">Ligase</keyword>
<dbReference type="Pfam" id="PF21799">
    <property type="entry name" value="MurD-like_N"/>
    <property type="match status" value="1"/>
</dbReference>
<dbReference type="Gene3D" id="3.90.190.20">
    <property type="entry name" value="Mur ligase, C-terminal domain"/>
    <property type="match status" value="1"/>
</dbReference>
<dbReference type="SUPFAM" id="SSF53244">
    <property type="entry name" value="MurD-like peptide ligases, peptide-binding domain"/>
    <property type="match status" value="1"/>
</dbReference>
<dbReference type="SUPFAM" id="SSF51984">
    <property type="entry name" value="MurCD N-terminal domain"/>
    <property type="match status" value="1"/>
</dbReference>
<evidence type="ECO:0000256" key="4">
    <source>
        <dbReference type="ARBA" id="ARBA00022598"/>
    </source>
</evidence>
<sequence>MSQMIATSKVKAIIGTGITGLSVARFLAAQGQAFVLMDTRSNPPNLEKVQHEFPGVTIICGELDLHTLLACDEIIVSPGVAIATPAIEQAKAAGISVVGDIELFVRAAKAPIVAITGSNAKSTVTTLVGEMAKVAGMNVAVGGNLGTPALELLNDAVELYVMELSSFQLETVTKLNAKVATILNISADHLDRYENMRAYILAKLRVYFGAEHIVVNRKDILTHPPLAAGVKPVYFGGNADFGSFGLIQDSDGEFLAKNLTPLMATKELKIRGRHNVDNALAALALGDAAGIPMDAMLATLKSFSGLRHRCEFVAEKNAVEFYNDSKGTNIGATLAAIQGLARDPQQLIVILGGEGKGQDFTELTPALRSINSKVVLIGRDAPIIAEAIGDAARIIYADSMQDAVNKAFTAAKSGDAVLLSPACASFDMFKNYEDRGEKFCLAVQEVVAS</sequence>
<evidence type="ECO:0000256" key="1">
    <source>
        <dbReference type="ARBA" id="ARBA00004496"/>
    </source>
</evidence>
<evidence type="ECO:0000256" key="3">
    <source>
        <dbReference type="ARBA" id="ARBA00022490"/>
    </source>
</evidence>
<evidence type="ECO:0000256" key="7">
    <source>
        <dbReference type="HAMAP-Rule" id="MF_00639"/>
    </source>
</evidence>
<dbReference type="InterPro" id="IPR005762">
    <property type="entry name" value="MurD"/>
</dbReference>
<gene>
    <name evidence="7" type="primary">murD</name>
    <name evidence="11" type="ORF">J2X05_003756</name>
</gene>
<comment type="similarity">
    <text evidence="7">Belongs to the MurCDEF family.</text>
</comment>
<keyword evidence="7 8" id="KW-0131">Cell cycle</keyword>
<dbReference type="Pfam" id="PF08245">
    <property type="entry name" value="Mur_ligase_M"/>
    <property type="match status" value="1"/>
</dbReference>
<feature type="domain" description="Mur ligase C-terminal" evidence="9">
    <location>
        <begin position="308"/>
        <end position="423"/>
    </location>
</feature>
<keyword evidence="3 7" id="KW-0963">Cytoplasm</keyword>
<dbReference type="InterPro" id="IPR036565">
    <property type="entry name" value="Mur-like_cat_sf"/>
</dbReference>
<evidence type="ECO:0000313" key="11">
    <source>
        <dbReference type="EMBL" id="MDR7091721.1"/>
    </source>
</evidence>
<dbReference type="PANTHER" id="PTHR43692:SF1">
    <property type="entry name" value="UDP-N-ACETYLMURAMOYLALANINE--D-GLUTAMATE LIGASE"/>
    <property type="match status" value="1"/>
</dbReference>
<dbReference type="Gene3D" id="3.40.1190.10">
    <property type="entry name" value="Mur-like, catalytic domain"/>
    <property type="match status" value="1"/>
</dbReference>
<keyword evidence="7 8" id="KW-0132">Cell division</keyword>
<dbReference type="Gene3D" id="3.40.50.720">
    <property type="entry name" value="NAD(P)-binding Rossmann-like Domain"/>
    <property type="match status" value="1"/>
</dbReference>
<keyword evidence="6 7" id="KW-0067">ATP-binding</keyword>
<comment type="subcellular location">
    <subcellularLocation>
        <location evidence="1 7 8">Cytoplasm</location>
    </subcellularLocation>
</comment>
<keyword evidence="5 7" id="KW-0547">Nucleotide-binding</keyword>
<accession>A0ABU1V2Q9</accession>